<dbReference type="Pfam" id="PF08511">
    <property type="entry name" value="COQ9"/>
    <property type="match status" value="1"/>
</dbReference>
<evidence type="ECO:0000313" key="3">
    <source>
        <dbReference type="Proteomes" id="UP001295794"/>
    </source>
</evidence>
<reference evidence="2" key="1">
    <citation type="submission" date="2023-11" db="EMBL/GenBank/DDBJ databases">
        <authorList>
            <person name="De Vega J J."/>
            <person name="De Vega J J."/>
        </authorList>
    </citation>
    <scope>NUCLEOTIDE SEQUENCE</scope>
</reference>
<name>A0AAD2H5G9_9AGAR</name>
<evidence type="ECO:0000259" key="1">
    <source>
        <dbReference type="Pfam" id="PF08511"/>
    </source>
</evidence>
<organism evidence="2 3">
    <name type="scientific">Mycena citricolor</name>
    <dbReference type="NCBI Taxonomy" id="2018698"/>
    <lineage>
        <taxon>Eukaryota</taxon>
        <taxon>Fungi</taxon>
        <taxon>Dikarya</taxon>
        <taxon>Basidiomycota</taxon>
        <taxon>Agaricomycotina</taxon>
        <taxon>Agaricomycetes</taxon>
        <taxon>Agaricomycetidae</taxon>
        <taxon>Agaricales</taxon>
        <taxon>Marasmiineae</taxon>
        <taxon>Mycenaceae</taxon>
        <taxon>Mycena</taxon>
    </lineage>
</organism>
<dbReference type="AlphaFoldDB" id="A0AAD2H5G9"/>
<dbReference type="InterPro" id="IPR013718">
    <property type="entry name" value="COQ9_C"/>
</dbReference>
<proteinExistence type="predicted"/>
<protein>
    <recommendedName>
        <fullName evidence="1">COQ9 C-terminal domain-containing protein</fullName>
    </recommendedName>
</protein>
<gene>
    <name evidence="2" type="ORF">MYCIT1_LOCUS13577</name>
</gene>
<dbReference type="Proteomes" id="UP001295794">
    <property type="component" value="Unassembled WGS sequence"/>
</dbReference>
<comment type="caution">
    <text evidence="2">The sequence shown here is derived from an EMBL/GenBank/DDBJ whole genome shotgun (WGS) entry which is preliminary data.</text>
</comment>
<accession>A0AAD2H5G9</accession>
<keyword evidence="3" id="KW-1185">Reference proteome</keyword>
<evidence type="ECO:0000313" key="2">
    <source>
        <dbReference type="EMBL" id="CAK5269676.1"/>
    </source>
</evidence>
<sequence>MSISRSHLLKLAIPLVAESGFTRTTLSRSVLHLPSPHSEPLSDSAVSSLFGSGNSAQKTLINAWLENGLDNMKTDNLPPPTLKEALHTRLSYNEAVLAHLPEAFAILCVPESRMALPPLDAVPALKHAAHIADQACFVSGQGLSRESWYAKRASIMGIYTAAELHQLTSPRTAHAFLDDLLESSTKIGQSVSDMKEYAHYIFRSWGGLARSRGW</sequence>
<feature type="domain" description="COQ9 C-terminal" evidence="1">
    <location>
        <begin position="123"/>
        <end position="185"/>
    </location>
</feature>
<dbReference type="EMBL" id="CAVNYO010000150">
    <property type="protein sequence ID" value="CAK5269676.1"/>
    <property type="molecule type" value="Genomic_DNA"/>
</dbReference>